<dbReference type="STRING" id="671987.R0IP01"/>
<dbReference type="InterPro" id="IPR050466">
    <property type="entry name" value="Carboxylest/Gibb_receptor"/>
</dbReference>
<dbReference type="OrthoDB" id="408631at2759"/>
<dbReference type="SUPFAM" id="SSF53474">
    <property type="entry name" value="alpha/beta-Hydrolases"/>
    <property type="match status" value="1"/>
</dbReference>
<dbReference type="PANTHER" id="PTHR23024:SF166">
    <property type="entry name" value="ALPHA_BETA HYDROLASE FOLD-3 DOMAIN-CONTAINING PROTEIN-RELATED"/>
    <property type="match status" value="1"/>
</dbReference>
<accession>R0IP01</accession>
<reference evidence="2 3" key="1">
    <citation type="journal article" date="2012" name="PLoS Pathog.">
        <title>Diverse lifestyles and strategies of plant pathogenesis encoded in the genomes of eighteen Dothideomycetes fungi.</title>
        <authorList>
            <person name="Ohm R.A."/>
            <person name="Feau N."/>
            <person name="Henrissat B."/>
            <person name="Schoch C.L."/>
            <person name="Horwitz B.A."/>
            <person name="Barry K.W."/>
            <person name="Condon B.J."/>
            <person name="Copeland A.C."/>
            <person name="Dhillon B."/>
            <person name="Glaser F."/>
            <person name="Hesse C.N."/>
            <person name="Kosti I."/>
            <person name="LaButti K."/>
            <person name="Lindquist E.A."/>
            <person name="Lucas S."/>
            <person name="Salamov A.A."/>
            <person name="Bradshaw R.E."/>
            <person name="Ciuffetti L."/>
            <person name="Hamelin R.C."/>
            <person name="Kema G.H.J."/>
            <person name="Lawrence C."/>
            <person name="Scott J.A."/>
            <person name="Spatafora J.W."/>
            <person name="Turgeon B.G."/>
            <person name="de Wit P.J.G.M."/>
            <person name="Zhong S."/>
            <person name="Goodwin S.B."/>
            <person name="Grigoriev I.V."/>
        </authorList>
    </citation>
    <scope>NUCLEOTIDE SEQUENCE [LARGE SCALE GENOMIC DNA]</scope>
    <source>
        <strain evidence="3">28A</strain>
    </source>
</reference>
<dbReference type="GeneID" id="19405771"/>
<evidence type="ECO:0000313" key="3">
    <source>
        <dbReference type="Proteomes" id="UP000016935"/>
    </source>
</evidence>
<dbReference type="HOGENOM" id="CLU_012494_6_3_1"/>
<reference evidence="2 3" key="2">
    <citation type="journal article" date="2013" name="PLoS Genet.">
        <title>Comparative genome structure, secondary metabolite, and effector coding capacity across Cochliobolus pathogens.</title>
        <authorList>
            <person name="Condon B.J."/>
            <person name="Leng Y."/>
            <person name="Wu D."/>
            <person name="Bushley K.E."/>
            <person name="Ohm R.A."/>
            <person name="Otillar R."/>
            <person name="Martin J."/>
            <person name="Schackwitz W."/>
            <person name="Grimwood J."/>
            <person name="MohdZainudin N."/>
            <person name="Xue C."/>
            <person name="Wang R."/>
            <person name="Manning V.A."/>
            <person name="Dhillon B."/>
            <person name="Tu Z.J."/>
            <person name="Steffenson B.J."/>
            <person name="Salamov A."/>
            <person name="Sun H."/>
            <person name="Lowry S."/>
            <person name="LaButti K."/>
            <person name="Han J."/>
            <person name="Copeland A."/>
            <person name="Lindquist E."/>
            <person name="Barry K."/>
            <person name="Schmutz J."/>
            <person name="Baker S.E."/>
            <person name="Ciuffetti L.M."/>
            <person name="Grigoriev I.V."/>
            <person name="Zhong S."/>
            <person name="Turgeon B.G."/>
        </authorList>
    </citation>
    <scope>NUCLEOTIDE SEQUENCE [LARGE SCALE GENOMIC DNA]</scope>
    <source>
        <strain evidence="3">28A</strain>
    </source>
</reference>
<dbReference type="InterPro" id="IPR013094">
    <property type="entry name" value="AB_hydrolase_3"/>
</dbReference>
<dbReference type="eggNOG" id="KOG1515">
    <property type="taxonomic scope" value="Eukaryota"/>
</dbReference>
<dbReference type="AlphaFoldDB" id="R0IP01"/>
<dbReference type="RefSeq" id="XP_008025289.1">
    <property type="nucleotide sequence ID" value="XM_008027098.1"/>
</dbReference>
<dbReference type="GO" id="GO:0016787">
    <property type="term" value="F:hydrolase activity"/>
    <property type="evidence" value="ECO:0007669"/>
    <property type="project" value="InterPro"/>
</dbReference>
<dbReference type="PANTHER" id="PTHR23024">
    <property type="entry name" value="ARYLACETAMIDE DEACETYLASE"/>
    <property type="match status" value="1"/>
</dbReference>
<dbReference type="Gene3D" id="3.40.50.1820">
    <property type="entry name" value="alpha/beta hydrolase"/>
    <property type="match status" value="1"/>
</dbReference>
<dbReference type="Pfam" id="PF07859">
    <property type="entry name" value="Abhydrolase_3"/>
    <property type="match status" value="1"/>
</dbReference>
<keyword evidence="3" id="KW-1185">Reference proteome</keyword>
<name>R0IP01_EXST2</name>
<dbReference type="Proteomes" id="UP000016935">
    <property type="component" value="Unassembled WGS sequence"/>
</dbReference>
<sequence>MTDEGFAKPWLEFEKEFGERMLLEPPLANMKQQFVGYGGLMASKYTFPAPDASVKTEDTATDKGTKVRIYTPDGYIGGRPVCMYYHGGGWAMGDINGEDGFSRAVTKAGGIVVVSVEYGLAPENAHPGLMDECFYALQWALQHSQRLNTAQSKFLTAGVSAGGQIAFGTALRAVDEGLGDQLVGVLGIIPATVHPDGVPAELKARYTAMERYDRLTLNTARAMREFWDAFGAPPTDPYASPLLHPRIKDLKRVYMAVAGLDTLRVDGVLMKEKLDQAGVPNQFDMYEGYPHFFMAWPSTKLDEPKQQFFSKMAEGVKFLLA</sequence>
<proteinExistence type="predicted"/>
<evidence type="ECO:0000313" key="2">
    <source>
        <dbReference type="EMBL" id="EOA86660.1"/>
    </source>
</evidence>
<feature type="domain" description="Alpha/beta hydrolase fold-3" evidence="1">
    <location>
        <begin position="83"/>
        <end position="294"/>
    </location>
</feature>
<organism evidence="2 3">
    <name type="scientific">Exserohilum turcicum (strain 28A)</name>
    <name type="common">Northern leaf blight fungus</name>
    <name type="synonym">Setosphaeria turcica</name>
    <dbReference type="NCBI Taxonomy" id="671987"/>
    <lineage>
        <taxon>Eukaryota</taxon>
        <taxon>Fungi</taxon>
        <taxon>Dikarya</taxon>
        <taxon>Ascomycota</taxon>
        <taxon>Pezizomycotina</taxon>
        <taxon>Dothideomycetes</taxon>
        <taxon>Pleosporomycetidae</taxon>
        <taxon>Pleosporales</taxon>
        <taxon>Pleosporineae</taxon>
        <taxon>Pleosporaceae</taxon>
        <taxon>Exserohilum</taxon>
    </lineage>
</organism>
<dbReference type="EMBL" id="KB908592">
    <property type="protein sequence ID" value="EOA86660.1"/>
    <property type="molecule type" value="Genomic_DNA"/>
</dbReference>
<protein>
    <recommendedName>
        <fullName evidence="1">Alpha/beta hydrolase fold-3 domain-containing protein</fullName>
    </recommendedName>
</protein>
<evidence type="ECO:0000259" key="1">
    <source>
        <dbReference type="Pfam" id="PF07859"/>
    </source>
</evidence>
<gene>
    <name evidence="2" type="ORF">SETTUDRAFT_89322</name>
</gene>
<dbReference type="InterPro" id="IPR029058">
    <property type="entry name" value="AB_hydrolase_fold"/>
</dbReference>